<dbReference type="GeneID" id="7846602"/>
<feature type="transmembrane region" description="Helical" evidence="3">
    <location>
        <begin position="260"/>
        <end position="280"/>
    </location>
</feature>
<dbReference type="KEGG" id="tet:TTHERM_00107080"/>
<proteinExistence type="predicted"/>
<feature type="compositionally biased region" description="Acidic residues" evidence="2">
    <location>
        <begin position="1331"/>
        <end position="1355"/>
    </location>
</feature>
<feature type="compositionally biased region" description="Basic and acidic residues" evidence="2">
    <location>
        <begin position="1068"/>
        <end position="1077"/>
    </location>
</feature>
<dbReference type="STRING" id="312017.Q233Z7"/>
<keyword evidence="5" id="KW-1185">Reference proteome</keyword>
<feature type="region of interest" description="Disordered" evidence="2">
    <location>
        <begin position="1227"/>
        <end position="1254"/>
    </location>
</feature>
<name>Q233Z7_TETTS</name>
<feature type="transmembrane region" description="Helical" evidence="3">
    <location>
        <begin position="162"/>
        <end position="185"/>
    </location>
</feature>
<feature type="transmembrane region" description="Helical" evidence="3">
    <location>
        <begin position="1436"/>
        <end position="1457"/>
    </location>
</feature>
<accession>Q233Z7</accession>
<dbReference type="PANTHER" id="PTHR31600">
    <property type="entry name" value="TINY MACROCYSTS PROTEIN B-RELATED"/>
    <property type="match status" value="1"/>
</dbReference>
<evidence type="ECO:0000256" key="2">
    <source>
        <dbReference type="SAM" id="MobiDB-lite"/>
    </source>
</evidence>
<dbReference type="OrthoDB" id="328036at2759"/>
<feature type="transmembrane region" description="Helical" evidence="3">
    <location>
        <begin position="222"/>
        <end position="239"/>
    </location>
</feature>
<feature type="transmembrane region" description="Helical" evidence="3">
    <location>
        <begin position="80"/>
        <end position="99"/>
    </location>
</feature>
<reference evidence="5" key="1">
    <citation type="journal article" date="2006" name="PLoS Biol.">
        <title>Macronuclear genome sequence of the ciliate Tetrahymena thermophila, a model eukaryote.</title>
        <authorList>
            <person name="Eisen J.A."/>
            <person name="Coyne R.S."/>
            <person name="Wu M."/>
            <person name="Wu D."/>
            <person name="Thiagarajan M."/>
            <person name="Wortman J.R."/>
            <person name="Badger J.H."/>
            <person name="Ren Q."/>
            <person name="Amedeo P."/>
            <person name="Jones K.M."/>
            <person name="Tallon L.J."/>
            <person name="Delcher A.L."/>
            <person name="Salzberg S.L."/>
            <person name="Silva J.C."/>
            <person name="Haas B.J."/>
            <person name="Majoros W.H."/>
            <person name="Farzad M."/>
            <person name="Carlton J.M."/>
            <person name="Smith R.K. Jr."/>
            <person name="Garg J."/>
            <person name="Pearlman R.E."/>
            <person name="Karrer K.M."/>
            <person name="Sun L."/>
            <person name="Manning G."/>
            <person name="Elde N.C."/>
            <person name="Turkewitz A.P."/>
            <person name="Asai D.J."/>
            <person name="Wilkes D.E."/>
            <person name="Wang Y."/>
            <person name="Cai H."/>
            <person name="Collins K."/>
            <person name="Stewart B.A."/>
            <person name="Lee S.R."/>
            <person name="Wilamowska K."/>
            <person name="Weinberg Z."/>
            <person name="Ruzzo W.L."/>
            <person name="Wloga D."/>
            <person name="Gaertig J."/>
            <person name="Frankel J."/>
            <person name="Tsao C.-C."/>
            <person name="Gorovsky M.A."/>
            <person name="Keeling P.J."/>
            <person name="Waller R.F."/>
            <person name="Patron N.J."/>
            <person name="Cherry J.M."/>
            <person name="Stover N.A."/>
            <person name="Krieger C.J."/>
            <person name="del Toro C."/>
            <person name="Ryder H.F."/>
            <person name="Williamson S.C."/>
            <person name="Barbeau R.A."/>
            <person name="Hamilton E.P."/>
            <person name="Orias E."/>
        </authorList>
    </citation>
    <scope>NUCLEOTIDE SEQUENCE [LARGE SCALE GENOMIC DNA]</scope>
    <source>
        <strain evidence="5">SB210</strain>
    </source>
</reference>
<protein>
    <submittedName>
        <fullName evidence="4">Transmembrane protein, putative</fullName>
    </submittedName>
</protein>
<feature type="transmembrane region" description="Helical" evidence="3">
    <location>
        <begin position="1742"/>
        <end position="1767"/>
    </location>
</feature>
<feature type="region of interest" description="Disordered" evidence="2">
    <location>
        <begin position="1322"/>
        <end position="1355"/>
    </location>
</feature>
<dbReference type="PANTHER" id="PTHR31600:SF2">
    <property type="entry name" value="GAMETE ENRICHED GENE 10 PROTEIN-RELATED"/>
    <property type="match status" value="1"/>
</dbReference>
<organism evidence="4 5">
    <name type="scientific">Tetrahymena thermophila (strain SB210)</name>
    <dbReference type="NCBI Taxonomy" id="312017"/>
    <lineage>
        <taxon>Eukaryota</taxon>
        <taxon>Sar</taxon>
        <taxon>Alveolata</taxon>
        <taxon>Ciliophora</taxon>
        <taxon>Intramacronucleata</taxon>
        <taxon>Oligohymenophorea</taxon>
        <taxon>Hymenostomatida</taxon>
        <taxon>Tetrahymenina</taxon>
        <taxon>Tetrahymenidae</taxon>
        <taxon>Tetrahymena</taxon>
    </lineage>
</organism>
<evidence type="ECO:0000256" key="3">
    <source>
        <dbReference type="SAM" id="Phobius"/>
    </source>
</evidence>
<feature type="transmembrane region" description="Helical" evidence="3">
    <location>
        <begin position="1627"/>
        <end position="1645"/>
    </location>
</feature>
<sequence>MKLDLVKKAASIFYFLFVKSNQKKHTQIFFFAQNIVYFFQLISIFDMNVNSSNEADTYLQGYDYFLQLFRPFYLIHKQQIIDPVISLAFVFLFEVYFCYSMWKISNFNQNNILKDFIKYSHYINMTLICCEWNNHFFMIAKVDLLINLATQQFSSSYISSNYFILLIAIPAILLIFNSLTITYIYREIQFTDQNVSKPQAEDSLLLVMLITTLQQLMQQQNIKAGVYICGIFYSLYYIFNIHIINIPKKQLKLSCIQRTCAYSLFVIEILIIMQEVAPSIFQRQHYLQQSIFVCLIIYIVVYYTESRRFEVLFHKGINIKNIKQDQFTLFICQKLQLTLSQSDINYSQFLEIMGFLTSHKRICDNLACPCSQFQKQNDNLGLPSLFQLFKQTSLSFKKNVLDFIEFYLETKVEDSQKRKRIQNSSELFFKYIDFLIFQKKRYTKALYEIKKFQSKRISSNICSIICESLTYIIELCTIDDQLKLKFSKKKDDRDRLKEGIIFQKIIHSEEIIDMYKEKLFDILQFRNQIFQNLIEGYASNQQYQRDIESFIIQLEKIENSIKKSHNEFPENVHYLKFLIILRSILLNDPIECSKYEKILQENILVDKQKDYDKVTTYSMMGGECISIIVTYRNYQALIKKHSQRTPQFFQYAKEEFSTIKSINSLMPDQIGAVHDQIIQMLAKGAEPRVMNSYRMQFIQTKGGFITPIKLYYSYFFNHSVHELLFSCFMLKIRNSYEYLILNKGGWITDISSGFFYFLQETLGYEKLELEDIKNSNIVLYSTILLQYIANYELDGRHSQTTTVQSYRLCIPNDFCGMLKTFNRLKQSVSKKGIMFNNPEDDNLHKIKEQVFDQYYQQNVKTIDVQLSVRQETINYESNDDSSILTQKMFILEFQGLNISRDNKSSINQSISMALQMGKMKTIKDIGKNKGITVLSQLIKQAVIKQDVIGQDKQQELNNQIEANDEEDKARKRASNMIQTINEQIKLFKMENDIQQNKKQFQLEHIYQSSTIQESSLTSIQDNMENNQQQKKWNALNQSQFSQSLHHQQVSDQNFQHQSMKKTKSKVHAKNDSNEEYSKQSSFNQKQIKSKEQSDLNLIPVQQYIEKKQELENQLRQVNNLLNQVNEELVQTTQTIEKNQETIKSLAKSSTSKFSKQQTSKMLISTQNNSPSNKRKVRTQKTLNESAVQFSEDMISIDSQNQIGNINQNSIQKSSYFEDQNKEFSQQLSKNKFNRSHTSQEESKKHEKKQQKHTYSQALKQLKEKKLQQQLMQQQQNQQNLVYAEKSENSLMLNSSRNETTEAHSFEYIQEAALKKLEEETKLLESENQSESNDDDDDDEDYDEDDDEELVESEDEQNIMSMKDINQTFSSYTEQTRNIFGMEDDSNASRQRTFGRNQQNGEFHEVQQQQAITTNIKIINKISNDPSPPQEIKLFGIYFFFQIISFIIFISIALSLLYQSIQVFQQSMTVMWMTQEISKPLNIFIDYMNYKLLLTATKVPDSYSSYLDVISNEGYTDLRNQYESYFETQIEFNFQNQFQKQEVFTDLENINTPIHEEFLKIQTSINNFLKSIMDYYYLYLNQPTITGEEYLGTTLMPIISSQTIFSAFTDNVQSFLQQQRLNTIITNLILYLCFQVFTVFLFSLIFRGATMIKSKKEKLLKLISHITEKEGQVQIAKGKMCQQQIKSNEQEYLYEPLIIQQEILSNEQQEASQINKGSSSYRKKNIYLSDRINDQSVGITSSYLILIILFLLSSIIGATGLVLVSQLLSGFDTVINNNSNFLKGVNSYSFMNIAEDLLEVDRFYTNYSNYQVYLFNKTERANFTAFYNNELNLTIEYFTIDFLKLIEDSNIPKQYQNQIESIVSSRGTCNLTSIYTPQEQQLCINTQSSLMDNGFQNSIINVLEIIRNRKLETENDYSIVMLFNIGTYYDENIISFLQFRMIDQLITIFKDYTSSQLNMISGYLSIFYIVAGILNTILFILIFVLFKIYFLSPFIYLRRGLLLLPIERAAEDVNILSMIKSSLKIKF</sequence>
<dbReference type="InterPro" id="IPR052994">
    <property type="entry name" value="Tiny_macrocysts_regulators"/>
</dbReference>
<feature type="transmembrane region" description="Helical" evidence="3">
    <location>
        <begin position="28"/>
        <end position="45"/>
    </location>
</feature>
<dbReference type="eggNOG" id="ENOG502R2JG">
    <property type="taxonomic scope" value="Eukaryota"/>
</dbReference>
<evidence type="ECO:0000313" key="4">
    <source>
        <dbReference type="EMBL" id="EAR92105.2"/>
    </source>
</evidence>
<keyword evidence="3" id="KW-0472">Membrane</keyword>
<feature type="coiled-coil region" evidence="1">
    <location>
        <begin position="1100"/>
        <end position="1141"/>
    </location>
</feature>
<evidence type="ECO:0000256" key="1">
    <source>
        <dbReference type="SAM" id="Coils"/>
    </source>
</evidence>
<keyword evidence="3" id="KW-1133">Transmembrane helix</keyword>
<gene>
    <name evidence="4" type="ORF">TTHERM_00107080</name>
</gene>
<keyword evidence="3 4" id="KW-0812">Transmembrane</keyword>
<feature type="compositionally biased region" description="Basic residues" evidence="2">
    <location>
        <begin position="1058"/>
        <end position="1067"/>
    </location>
</feature>
<feature type="region of interest" description="Disordered" evidence="2">
    <location>
        <begin position="1042"/>
        <end position="1090"/>
    </location>
</feature>
<evidence type="ECO:0000313" key="5">
    <source>
        <dbReference type="Proteomes" id="UP000009168"/>
    </source>
</evidence>
<dbReference type="RefSeq" id="XP_001012351.2">
    <property type="nucleotide sequence ID" value="XM_001012351.2"/>
</dbReference>
<dbReference type="HOGENOM" id="CLU_231176_0_0_1"/>
<dbReference type="InParanoid" id="Q233Z7"/>
<dbReference type="EMBL" id="GG662767">
    <property type="protein sequence ID" value="EAR92105.2"/>
    <property type="molecule type" value="Genomic_DNA"/>
</dbReference>
<dbReference type="Proteomes" id="UP000009168">
    <property type="component" value="Unassembled WGS sequence"/>
</dbReference>
<keyword evidence="1" id="KW-0175">Coiled coil</keyword>
<feature type="transmembrane region" description="Helical" evidence="3">
    <location>
        <begin position="1965"/>
        <end position="1989"/>
    </location>
</feature>